<dbReference type="OrthoDB" id="2153847at2759"/>
<feature type="chain" id="PRO_5004935065" description="Cell wall mannoprotein" evidence="1">
    <location>
        <begin position="21"/>
        <end position="408"/>
    </location>
</feature>
<feature type="signal peptide" evidence="1">
    <location>
        <begin position="1"/>
        <end position="20"/>
    </location>
</feature>
<evidence type="ECO:0000256" key="1">
    <source>
        <dbReference type="SAM" id="SignalP"/>
    </source>
</evidence>
<proteinExistence type="predicted"/>
<sequence length="408" mass="41487">MKPVIYFSLLLVALGDLAFARPANLETRQKHGRDSLPSVQVSSKQARSAPVWNAHLGRREVPQEHSHEKFLTTVRTFLQMDNPDGIVDPVFGLLGNAAASAGQGKISNTDCLQQATADRAFTNAKAAGNVDGMTAALIYRALERNTGAVGQASVACTAIQAVNPEIAAISQHQDPASAGAADTNKNIALNLAVQIANIGGNPVEALQSGTFAAGQIGDPTAKGNSCDDQNDPEGCIFTQNLLVEDATEDEIASVVAASASVTAPASATVSAVAECTVPSAAASNSSAATTTTAMAAASTTAAVTATATAAAMSGSSNLDLGSCPDPTIVFADGFDGRKEKSFEPNDTTAFTHGSALNIKVITDFICQQLDVKCKASQEAIDACNTGAAAAQGQTGQAAADAFNAALGF</sequence>
<evidence type="ECO:0008006" key="4">
    <source>
        <dbReference type="Google" id="ProtNLM"/>
    </source>
</evidence>
<evidence type="ECO:0000313" key="2">
    <source>
        <dbReference type="EMBL" id="EXJ90425.1"/>
    </source>
</evidence>
<gene>
    <name evidence="2" type="ORF">A1O1_03526</name>
</gene>
<name>W9YL90_9EURO</name>
<protein>
    <recommendedName>
        <fullName evidence="4">Cell wall mannoprotein</fullName>
    </recommendedName>
</protein>
<dbReference type="AlphaFoldDB" id="W9YL90"/>
<organism evidence="2 3">
    <name type="scientific">Capronia coronata CBS 617.96</name>
    <dbReference type="NCBI Taxonomy" id="1182541"/>
    <lineage>
        <taxon>Eukaryota</taxon>
        <taxon>Fungi</taxon>
        <taxon>Dikarya</taxon>
        <taxon>Ascomycota</taxon>
        <taxon>Pezizomycotina</taxon>
        <taxon>Eurotiomycetes</taxon>
        <taxon>Chaetothyriomycetidae</taxon>
        <taxon>Chaetothyriales</taxon>
        <taxon>Herpotrichiellaceae</taxon>
        <taxon>Capronia</taxon>
    </lineage>
</organism>
<keyword evidence="3" id="KW-1185">Reference proteome</keyword>
<evidence type="ECO:0000313" key="3">
    <source>
        <dbReference type="Proteomes" id="UP000019484"/>
    </source>
</evidence>
<reference evidence="2 3" key="1">
    <citation type="submission" date="2013-03" db="EMBL/GenBank/DDBJ databases">
        <title>The Genome Sequence of Capronia coronata CBS 617.96.</title>
        <authorList>
            <consortium name="The Broad Institute Genomics Platform"/>
            <person name="Cuomo C."/>
            <person name="de Hoog S."/>
            <person name="Gorbushina A."/>
            <person name="Walker B."/>
            <person name="Young S.K."/>
            <person name="Zeng Q."/>
            <person name="Gargeya S."/>
            <person name="Fitzgerald M."/>
            <person name="Haas B."/>
            <person name="Abouelleil A."/>
            <person name="Allen A.W."/>
            <person name="Alvarado L."/>
            <person name="Arachchi H.M."/>
            <person name="Berlin A.M."/>
            <person name="Chapman S.B."/>
            <person name="Gainer-Dewar J."/>
            <person name="Goldberg J."/>
            <person name="Griggs A."/>
            <person name="Gujja S."/>
            <person name="Hansen M."/>
            <person name="Howarth C."/>
            <person name="Imamovic A."/>
            <person name="Ireland A."/>
            <person name="Larimer J."/>
            <person name="McCowan C."/>
            <person name="Murphy C."/>
            <person name="Pearson M."/>
            <person name="Poon T.W."/>
            <person name="Priest M."/>
            <person name="Roberts A."/>
            <person name="Saif S."/>
            <person name="Shea T."/>
            <person name="Sisk P."/>
            <person name="Sykes S."/>
            <person name="Wortman J."/>
            <person name="Nusbaum C."/>
            <person name="Birren B."/>
        </authorList>
    </citation>
    <scope>NUCLEOTIDE SEQUENCE [LARGE SCALE GENOMIC DNA]</scope>
    <source>
        <strain evidence="2 3">CBS 617.96</strain>
    </source>
</reference>
<dbReference type="EMBL" id="AMWN01000003">
    <property type="protein sequence ID" value="EXJ90425.1"/>
    <property type="molecule type" value="Genomic_DNA"/>
</dbReference>
<keyword evidence="1" id="KW-0732">Signal</keyword>
<dbReference type="HOGENOM" id="CLU_026014_1_0_1"/>
<dbReference type="Proteomes" id="UP000019484">
    <property type="component" value="Unassembled WGS sequence"/>
</dbReference>
<accession>W9YL90</accession>
<dbReference type="RefSeq" id="XP_007722619.1">
    <property type="nucleotide sequence ID" value="XM_007724429.1"/>
</dbReference>
<dbReference type="STRING" id="1182541.W9YL90"/>
<dbReference type="eggNOG" id="ENOG502QTC3">
    <property type="taxonomic scope" value="Eukaryota"/>
</dbReference>
<dbReference type="GeneID" id="19158418"/>
<comment type="caution">
    <text evidence="2">The sequence shown here is derived from an EMBL/GenBank/DDBJ whole genome shotgun (WGS) entry which is preliminary data.</text>
</comment>